<evidence type="ECO:0000256" key="3">
    <source>
        <dbReference type="SAM" id="SignalP"/>
    </source>
</evidence>
<feature type="compositionally biased region" description="Low complexity" evidence="1">
    <location>
        <begin position="153"/>
        <end position="198"/>
    </location>
</feature>
<feature type="region of interest" description="Disordered" evidence="1">
    <location>
        <begin position="339"/>
        <end position="361"/>
    </location>
</feature>
<name>A0AA38RX90_9PEZI</name>
<proteinExistence type="predicted"/>
<feature type="compositionally biased region" description="Basic and acidic residues" evidence="1">
    <location>
        <begin position="340"/>
        <end position="361"/>
    </location>
</feature>
<feature type="signal peptide" evidence="3">
    <location>
        <begin position="1"/>
        <end position="26"/>
    </location>
</feature>
<evidence type="ECO:0000313" key="4">
    <source>
        <dbReference type="EMBL" id="KAJ9160920.1"/>
    </source>
</evidence>
<keyword evidence="2" id="KW-1133">Transmembrane helix</keyword>
<feature type="chain" id="PRO_5041374899" description="Extracellular membrane protein CFEM domain-containing protein" evidence="3">
    <location>
        <begin position="27"/>
        <end position="361"/>
    </location>
</feature>
<evidence type="ECO:0008006" key="6">
    <source>
        <dbReference type="Google" id="ProtNLM"/>
    </source>
</evidence>
<keyword evidence="2" id="KW-0812">Transmembrane</keyword>
<keyword evidence="2" id="KW-0472">Membrane</keyword>
<protein>
    <recommendedName>
        <fullName evidence="6">Extracellular membrane protein CFEM domain-containing protein</fullName>
    </recommendedName>
</protein>
<evidence type="ECO:0000256" key="1">
    <source>
        <dbReference type="SAM" id="MobiDB-lite"/>
    </source>
</evidence>
<evidence type="ECO:0000313" key="5">
    <source>
        <dbReference type="Proteomes" id="UP001174691"/>
    </source>
</evidence>
<dbReference type="EMBL" id="JANBVN010000029">
    <property type="protein sequence ID" value="KAJ9160920.1"/>
    <property type="molecule type" value="Genomic_DNA"/>
</dbReference>
<comment type="caution">
    <text evidence="4">The sequence shown here is derived from an EMBL/GenBank/DDBJ whole genome shotgun (WGS) entry which is preliminary data.</text>
</comment>
<organism evidence="4 5">
    <name type="scientific">Coniochaeta hoffmannii</name>
    <dbReference type="NCBI Taxonomy" id="91930"/>
    <lineage>
        <taxon>Eukaryota</taxon>
        <taxon>Fungi</taxon>
        <taxon>Dikarya</taxon>
        <taxon>Ascomycota</taxon>
        <taxon>Pezizomycotina</taxon>
        <taxon>Sordariomycetes</taxon>
        <taxon>Sordariomycetidae</taxon>
        <taxon>Coniochaetales</taxon>
        <taxon>Coniochaetaceae</taxon>
        <taxon>Coniochaeta</taxon>
    </lineage>
</organism>
<dbReference type="Proteomes" id="UP001174691">
    <property type="component" value="Unassembled WGS sequence"/>
</dbReference>
<reference evidence="4" key="1">
    <citation type="submission" date="2022-07" db="EMBL/GenBank/DDBJ databases">
        <title>Fungi with potential for degradation of polypropylene.</title>
        <authorList>
            <person name="Gostincar C."/>
        </authorList>
    </citation>
    <scope>NUCLEOTIDE SEQUENCE</scope>
    <source>
        <strain evidence="4">EXF-13287</strain>
    </source>
</reference>
<keyword evidence="3" id="KW-0732">Signal</keyword>
<accession>A0AA38RX90</accession>
<sequence length="361" mass="37057">MLSLLGKSTAASSLIAVLVLSSGVSTRTLEYRLQCLRDVNGQIMDLSSCGHKGSIAYCLGNLQPTARDSLLQQVETCYLNAGCDEAESKLEAVRTLAECDQAEDLRKRQGAKATDAETETEAATADKPATTAKSGPKTTLVAGTTEEAKTTEKATTSPTKAAATTSSPSTSTDSPTPSSTTSSSSTTATSQATTTTAAPGLGLAHSGRPLVCFTTSLHSTTTCPIQSTGSQKGHALSCFPTAVPTSVCAEGLICQQDDDGNGTCMYAYTKFDAAGVVIAIFFAVAVTAAVALIATLCCREKRAHKRAAAAAIAAEARRMAGKAGTTGVRVGVEEVGNGAEEGRGLMGGREEGPFGDQHRVR</sequence>
<gene>
    <name evidence="4" type="ORF">NKR19_g2771</name>
</gene>
<keyword evidence="5" id="KW-1185">Reference proteome</keyword>
<feature type="compositionally biased region" description="Low complexity" evidence="1">
    <location>
        <begin position="121"/>
        <end position="133"/>
    </location>
</feature>
<evidence type="ECO:0000256" key="2">
    <source>
        <dbReference type="SAM" id="Phobius"/>
    </source>
</evidence>
<feature type="region of interest" description="Disordered" evidence="1">
    <location>
        <begin position="104"/>
        <end position="202"/>
    </location>
</feature>
<dbReference type="AlphaFoldDB" id="A0AA38RX90"/>
<feature type="transmembrane region" description="Helical" evidence="2">
    <location>
        <begin position="273"/>
        <end position="296"/>
    </location>
</feature>